<keyword evidence="3" id="KW-0238">DNA-binding</keyword>
<dbReference type="InterPro" id="IPR000847">
    <property type="entry name" value="LysR_HTH_N"/>
</dbReference>
<dbReference type="EMBL" id="BMGI01000004">
    <property type="protein sequence ID" value="GGD39215.1"/>
    <property type="molecule type" value="Genomic_DNA"/>
</dbReference>
<evidence type="ECO:0000256" key="4">
    <source>
        <dbReference type="ARBA" id="ARBA00023163"/>
    </source>
</evidence>
<evidence type="ECO:0000313" key="6">
    <source>
        <dbReference type="EMBL" id="GGD39215.1"/>
    </source>
</evidence>
<dbReference type="RefSeq" id="WP_188528034.1">
    <property type="nucleotide sequence ID" value="NZ_BMGI01000004.1"/>
</dbReference>
<reference evidence="7" key="1">
    <citation type="journal article" date="2019" name="Int. J. Syst. Evol. Microbiol.">
        <title>The Global Catalogue of Microorganisms (GCM) 10K type strain sequencing project: providing services to taxonomists for standard genome sequencing and annotation.</title>
        <authorList>
            <consortium name="The Broad Institute Genomics Platform"/>
            <consortium name="The Broad Institute Genome Sequencing Center for Infectious Disease"/>
            <person name="Wu L."/>
            <person name="Ma J."/>
        </authorList>
    </citation>
    <scope>NUCLEOTIDE SEQUENCE [LARGE SCALE GENOMIC DNA]</scope>
    <source>
        <strain evidence="7">CGMCC 1.12922</strain>
    </source>
</reference>
<comment type="caution">
    <text evidence="6">The sequence shown here is derived from an EMBL/GenBank/DDBJ whole genome shotgun (WGS) entry which is preliminary data.</text>
</comment>
<accession>A0ABQ1QQ94</accession>
<gene>
    <name evidence="6" type="ORF">GCM10011358_23950</name>
</gene>
<dbReference type="Pfam" id="PF03466">
    <property type="entry name" value="LysR_substrate"/>
    <property type="match status" value="1"/>
</dbReference>
<dbReference type="InterPro" id="IPR036388">
    <property type="entry name" value="WH-like_DNA-bd_sf"/>
</dbReference>
<evidence type="ECO:0000256" key="3">
    <source>
        <dbReference type="ARBA" id="ARBA00023125"/>
    </source>
</evidence>
<dbReference type="InterPro" id="IPR036390">
    <property type="entry name" value="WH_DNA-bd_sf"/>
</dbReference>
<dbReference type="SUPFAM" id="SSF46785">
    <property type="entry name" value="Winged helix' DNA-binding domain"/>
    <property type="match status" value="1"/>
</dbReference>
<proteinExistence type="inferred from homology"/>
<name>A0ABQ1QQ94_9RHOB</name>
<dbReference type="Proteomes" id="UP000617355">
    <property type="component" value="Unassembled WGS sequence"/>
</dbReference>
<sequence length="304" mass="34168">MEIKWILDFLSLVDTQNFSRSADLRATTQPAFSRRIKALEEWMGATLFDRSNQPIELTPAGKRFRPVAEEVLRRLLQSREEIQQLGKHTERTISFAATHSLSLVFFPRWIREIETETGILRTRLESKRISSCLQSLLRGEVHFMLSPTHASIDVELPKDRFKSVAVGVDRLIPVSAPDESGKPLHALPGSAQSPVNYLAYVGSSASGLAVDYLLRHLDRMPNLNQVFDSHLAGVLRNMALQGRGVAWLPESEIVSELEQRTLVEAGDESYFISSEIRLFRNVDLLPVEAEEFWNRVADAGSASA</sequence>
<keyword evidence="7" id="KW-1185">Reference proteome</keyword>
<dbReference type="Pfam" id="PF00126">
    <property type="entry name" value="HTH_1"/>
    <property type="match status" value="1"/>
</dbReference>
<organism evidence="6 7">
    <name type="scientific">Sinisalibacter lacisalsi</name>
    <dbReference type="NCBI Taxonomy" id="1526570"/>
    <lineage>
        <taxon>Bacteria</taxon>
        <taxon>Pseudomonadati</taxon>
        <taxon>Pseudomonadota</taxon>
        <taxon>Alphaproteobacteria</taxon>
        <taxon>Rhodobacterales</taxon>
        <taxon>Roseobacteraceae</taxon>
        <taxon>Sinisalibacter</taxon>
    </lineage>
</organism>
<comment type="similarity">
    <text evidence="1">Belongs to the LysR transcriptional regulatory family.</text>
</comment>
<keyword evidence="4" id="KW-0804">Transcription</keyword>
<keyword evidence="2" id="KW-0805">Transcription regulation</keyword>
<dbReference type="PROSITE" id="PS50931">
    <property type="entry name" value="HTH_LYSR"/>
    <property type="match status" value="1"/>
</dbReference>
<dbReference type="InterPro" id="IPR005119">
    <property type="entry name" value="LysR_subst-bd"/>
</dbReference>
<evidence type="ECO:0000256" key="2">
    <source>
        <dbReference type="ARBA" id="ARBA00023015"/>
    </source>
</evidence>
<dbReference type="PRINTS" id="PR00039">
    <property type="entry name" value="HTHLYSR"/>
</dbReference>
<evidence type="ECO:0000256" key="1">
    <source>
        <dbReference type="ARBA" id="ARBA00009437"/>
    </source>
</evidence>
<dbReference type="SUPFAM" id="SSF53850">
    <property type="entry name" value="Periplasmic binding protein-like II"/>
    <property type="match status" value="1"/>
</dbReference>
<dbReference type="PANTHER" id="PTHR30126:SF2">
    <property type="entry name" value="HTH-TYPE TRANSCRIPTIONAL REGULATOR YJIE"/>
    <property type="match status" value="1"/>
</dbReference>
<dbReference type="Gene3D" id="1.10.10.10">
    <property type="entry name" value="Winged helix-like DNA-binding domain superfamily/Winged helix DNA-binding domain"/>
    <property type="match status" value="1"/>
</dbReference>
<evidence type="ECO:0000313" key="7">
    <source>
        <dbReference type="Proteomes" id="UP000617355"/>
    </source>
</evidence>
<dbReference type="PANTHER" id="PTHR30126">
    <property type="entry name" value="HTH-TYPE TRANSCRIPTIONAL REGULATOR"/>
    <property type="match status" value="1"/>
</dbReference>
<feature type="domain" description="HTH lysR-type" evidence="5">
    <location>
        <begin position="1"/>
        <end position="58"/>
    </location>
</feature>
<evidence type="ECO:0000259" key="5">
    <source>
        <dbReference type="PROSITE" id="PS50931"/>
    </source>
</evidence>
<protein>
    <submittedName>
        <fullName evidence="6">LysR family transcriptional regulator</fullName>
    </submittedName>
</protein>